<dbReference type="EMBL" id="FNDU01000010">
    <property type="protein sequence ID" value="SDI68194.1"/>
    <property type="molecule type" value="Genomic_DNA"/>
</dbReference>
<protein>
    <submittedName>
        <fullName evidence="1">Uncharacterized protein</fullName>
    </submittedName>
</protein>
<gene>
    <name evidence="1" type="ORF">SAMN05216352_11072</name>
</gene>
<organism evidence="1 2">
    <name type="scientific">Alteribacillus bidgolensis</name>
    <dbReference type="NCBI Taxonomy" id="930129"/>
    <lineage>
        <taxon>Bacteria</taxon>
        <taxon>Bacillati</taxon>
        <taxon>Bacillota</taxon>
        <taxon>Bacilli</taxon>
        <taxon>Bacillales</taxon>
        <taxon>Bacillaceae</taxon>
        <taxon>Alteribacillus</taxon>
    </lineage>
</organism>
<evidence type="ECO:0000313" key="1">
    <source>
        <dbReference type="EMBL" id="SDI68194.1"/>
    </source>
</evidence>
<accession>A0A1G8MK16</accession>
<sequence>MIILNNNIYKQPPVTNTEIAYTGGLTSSIGTYLAKVPHYRVHTSSPSTDKHASKTTECMLSYLLKNLIQQQICGPGQD</sequence>
<name>A0A1G8MK16_9BACI</name>
<proteinExistence type="predicted"/>
<dbReference type="AlphaFoldDB" id="A0A1G8MK16"/>
<dbReference type="RefSeq" id="WP_091586772.1">
    <property type="nucleotide sequence ID" value="NZ_FNDU01000010.1"/>
</dbReference>
<evidence type="ECO:0000313" key="2">
    <source>
        <dbReference type="Proteomes" id="UP000199017"/>
    </source>
</evidence>
<dbReference type="Proteomes" id="UP000199017">
    <property type="component" value="Unassembled WGS sequence"/>
</dbReference>
<reference evidence="1 2" key="1">
    <citation type="submission" date="2016-10" db="EMBL/GenBank/DDBJ databases">
        <authorList>
            <person name="de Groot N.N."/>
        </authorList>
    </citation>
    <scope>NUCLEOTIDE SEQUENCE [LARGE SCALE GENOMIC DNA]</scope>
    <source>
        <strain evidence="2">P4B,CCM 7963,CECT 7998,DSM 25260,IBRC-M 10614,KCTC 13821</strain>
    </source>
</reference>
<keyword evidence="2" id="KW-1185">Reference proteome</keyword>